<feature type="domain" description="GXWXG" evidence="1">
    <location>
        <begin position="26"/>
        <end position="81"/>
    </location>
</feature>
<gene>
    <name evidence="3" type="ORF">PENCOP_c011G00847</name>
</gene>
<dbReference type="Proteomes" id="UP000191500">
    <property type="component" value="Unassembled WGS sequence"/>
</dbReference>
<dbReference type="Pfam" id="PF14232">
    <property type="entry name" value="DUF4334"/>
    <property type="match status" value="1"/>
</dbReference>
<organism evidence="3 4">
    <name type="scientific">Penicillium coprophilum</name>
    <dbReference type="NCBI Taxonomy" id="36646"/>
    <lineage>
        <taxon>Eukaryota</taxon>
        <taxon>Fungi</taxon>
        <taxon>Dikarya</taxon>
        <taxon>Ascomycota</taxon>
        <taxon>Pezizomycotina</taxon>
        <taxon>Eurotiomycetes</taxon>
        <taxon>Eurotiomycetidae</taxon>
        <taxon>Eurotiales</taxon>
        <taxon>Aspergillaceae</taxon>
        <taxon>Penicillium</taxon>
    </lineage>
</organism>
<reference evidence="4" key="1">
    <citation type="journal article" date="2017" name="Nat. Microbiol.">
        <title>Global analysis of biosynthetic gene clusters reveals vast potential of secondary metabolite production in Penicillium species.</title>
        <authorList>
            <person name="Nielsen J.C."/>
            <person name="Grijseels S."/>
            <person name="Prigent S."/>
            <person name="Ji B."/>
            <person name="Dainat J."/>
            <person name="Nielsen K.F."/>
            <person name="Frisvad J.C."/>
            <person name="Workman M."/>
            <person name="Nielsen J."/>
        </authorList>
    </citation>
    <scope>NUCLEOTIDE SEQUENCE [LARGE SCALE GENOMIC DNA]</scope>
    <source>
        <strain evidence="4">IBT 31321</strain>
    </source>
</reference>
<comment type="caution">
    <text evidence="3">The sequence shown here is derived from an EMBL/GenBank/DDBJ whole genome shotgun (WGS) entry which is preliminary data.</text>
</comment>
<dbReference type="EMBL" id="MDDG01000011">
    <property type="protein sequence ID" value="OQE36908.1"/>
    <property type="molecule type" value="Genomic_DNA"/>
</dbReference>
<dbReference type="InterPro" id="IPR025951">
    <property type="entry name" value="GXWXG_dom"/>
</dbReference>
<evidence type="ECO:0000313" key="3">
    <source>
        <dbReference type="EMBL" id="OQE36908.1"/>
    </source>
</evidence>
<accession>A0A1V6UEQ3</accession>
<dbReference type="Gene3D" id="2.40.128.580">
    <property type="entry name" value="GXWXG domain"/>
    <property type="match status" value="1"/>
</dbReference>
<sequence length="149" mass="16692">MSESPKDQFTALIAKGGKVNEADIEAIFNELPAAPIDLIHGDWKGAGFDTGHPSYPQLLEIKWCGKSFHSTENIDPVIVLKDGKPVVDDSWGHAILRDVRFRGLVSAAMIYDNHRIIDHFRYVNDNLIAGAMETTKFGDGGMFYFYLYK</sequence>
<dbReference type="STRING" id="36646.A0A1V6UEQ3"/>
<feature type="domain" description="DUF4334" evidence="2">
    <location>
        <begin position="92"/>
        <end position="148"/>
    </location>
</feature>
<protein>
    <recommendedName>
        <fullName evidence="5">GXWXG domain-containing protein</fullName>
    </recommendedName>
</protein>
<keyword evidence="4" id="KW-1185">Reference proteome</keyword>
<evidence type="ECO:0000259" key="2">
    <source>
        <dbReference type="Pfam" id="PF14232"/>
    </source>
</evidence>
<evidence type="ECO:0000313" key="4">
    <source>
        <dbReference type="Proteomes" id="UP000191500"/>
    </source>
</evidence>
<name>A0A1V6UEQ3_9EURO</name>
<evidence type="ECO:0008006" key="5">
    <source>
        <dbReference type="Google" id="ProtNLM"/>
    </source>
</evidence>
<dbReference type="Pfam" id="PF14231">
    <property type="entry name" value="GXWXG"/>
    <property type="match status" value="1"/>
</dbReference>
<proteinExistence type="predicted"/>
<evidence type="ECO:0000259" key="1">
    <source>
        <dbReference type="Pfam" id="PF14231"/>
    </source>
</evidence>
<dbReference type="AlphaFoldDB" id="A0A1V6UEQ3"/>
<dbReference type="InterPro" id="IPR025568">
    <property type="entry name" value="DUF4334"/>
</dbReference>